<feature type="domain" description="DUF302" evidence="1">
    <location>
        <begin position="37"/>
        <end position="100"/>
    </location>
</feature>
<reference evidence="2 3" key="1">
    <citation type="submission" date="2019-01" db="EMBL/GenBank/DDBJ databases">
        <authorList>
            <person name="Chen W.-M."/>
        </authorList>
    </citation>
    <scope>NUCLEOTIDE SEQUENCE [LARGE SCALE GENOMIC DNA]</scope>
    <source>
        <strain evidence="2 3">ICH-3</strain>
    </source>
</reference>
<evidence type="ECO:0000313" key="2">
    <source>
        <dbReference type="EMBL" id="RVT52263.1"/>
    </source>
</evidence>
<evidence type="ECO:0000259" key="1">
    <source>
        <dbReference type="Pfam" id="PF03625"/>
    </source>
</evidence>
<dbReference type="Pfam" id="PF03625">
    <property type="entry name" value="DUF302"/>
    <property type="match status" value="1"/>
</dbReference>
<dbReference type="PANTHER" id="PTHR38342:SF1">
    <property type="entry name" value="SLR5037 PROTEIN"/>
    <property type="match status" value="1"/>
</dbReference>
<accession>A0A437JX59</accession>
<gene>
    <name evidence="2" type="ORF">ENE75_07345</name>
</gene>
<name>A0A437JX59_9BURK</name>
<comment type="caution">
    <text evidence="2">The sequence shown here is derived from an EMBL/GenBank/DDBJ whole genome shotgun (WGS) entry which is preliminary data.</text>
</comment>
<dbReference type="PIRSF" id="PIRSF021774">
    <property type="entry name" value="UCP021774"/>
    <property type="match status" value="1"/>
</dbReference>
<proteinExistence type="predicted"/>
<protein>
    <submittedName>
        <fullName evidence="2">DUF302 domain-containing protein</fullName>
    </submittedName>
</protein>
<dbReference type="EMBL" id="SACT01000002">
    <property type="protein sequence ID" value="RVT52263.1"/>
    <property type="molecule type" value="Genomic_DNA"/>
</dbReference>
<dbReference type="Proteomes" id="UP000288178">
    <property type="component" value="Unassembled WGS sequence"/>
</dbReference>
<evidence type="ECO:0000313" key="3">
    <source>
        <dbReference type="Proteomes" id="UP000288178"/>
    </source>
</evidence>
<organism evidence="2 3">
    <name type="scientific">Rubrivivax albus</name>
    <dbReference type="NCBI Taxonomy" id="2499835"/>
    <lineage>
        <taxon>Bacteria</taxon>
        <taxon>Pseudomonadati</taxon>
        <taxon>Pseudomonadota</taxon>
        <taxon>Betaproteobacteria</taxon>
        <taxon>Burkholderiales</taxon>
        <taxon>Sphaerotilaceae</taxon>
        <taxon>Rubrivivax</taxon>
    </lineage>
</organism>
<dbReference type="InterPro" id="IPR016796">
    <property type="entry name" value="UCP021774"/>
</dbReference>
<dbReference type="RefSeq" id="WP_128197367.1">
    <property type="nucleotide sequence ID" value="NZ_SACT01000002.1"/>
</dbReference>
<dbReference type="AlphaFoldDB" id="A0A437JX59"/>
<dbReference type="PANTHER" id="PTHR38342">
    <property type="entry name" value="SLR5037 PROTEIN"/>
    <property type="match status" value="1"/>
</dbReference>
<dbReference type="Gene3D" id="3.30.310.70">
    <property type="entry name" value="TT1751-like domain"/>
    <property type="match status" value="1"/>
</dbReference>
<dbReference type="InterPro" id="IPR005180">
    <property type="entry name" value="DUF302"/>
</dbReference>
<dbReference type="InterPro" id="IPR035923">
    <property type="entry name" value="TT1751-like_sf"/>
</dbReference>
<keyword evidence="3" id="KW-1185">Reference proteome</keyword>
<dbReference type="OrthoDB" id="9791067at2"/>
<dbReference type="SUPFAM" id="SSF103247">
    <property type="entry name" value="TT1751-like"/>
    <property type="match status" value="1"/>
</dbReference>
<sequence length="144" mass="14942">MSIPYAFAVELPQPLPAAIDTLRAALTAEQMGIVSEVDVQATLKAKLGLDSPPQRLLGVCSPAIAHALMDAEPDIAALLPCGCGVSEREPGRTRIVLQDPRAIGALATQPGVRPACERAHAALRRVVDRLEAVSSTTAADATSA</sequence>
<dbReference type="CDD" id="cd14797">
    <property type="entry name" value="DUF302"/>
    <property type="match status" value="1"/>
</dbReference>